<name>A0ABP7DWC6_9ACTN</name>
<feature type="compositionally biased region" description="Low complexity" evidence="1">
    <location>
        <begin position="76"/>
        <end position="93"/>
    </location>
</feature>
<feature type="region of interest" description="Disordered" evidence="1">
    <location>
        <begin position="1"/>
        <end position="93"/>
    </location>
</feature>
<keyword evidence="3" id="KW-1185">Reference proteome</keyword>
<dbReference type="EMBL" id="BAAAYX010000013">
    <property type="protein sequence ID" value="GAA3710389.1"/>
    <property type="molecule type" value="Genomic_DNA"/>
</dbReference>
<organism evidence="2 3">
    <name type="scientific">Microlunatus aurantiacus</name>
    <dbReference type="NCBI Taxonomy" id="446786"/>
    <lineage>
        <taxon>Bacteria</taxon>
        <taxon>Bacillati</taxon>
        <taxon>Actinomycetota</taxon>
        <taxon>Actinomycetes</taxon>
        <taxon>Propionibacteriales</taxon>
        <taxon>Propionibacteriaceae</taxon>
        <taxon>Microlunatus</taxon>
    </lineage>
</organism>
<accession>A0ABP7DWC6</accession>
<feature type="region of interest" description="Disordered" evidence="1">
    <location>
        <begin position="120"/>
        <end position="151"/>
    </location>
</feature>
<evidence type="ECO:0000256" key="1">
    <source>
        <dbReference type="SAM" id="MobiDB-lite"/>
    </source>
</evidence>
<reference evidence="3" key="1">
    <citation type="journal article" date="2019" name="Int. J. Syst. Evol. Microbiol.">
        <title>The Global Catalogue of Microorganisms (GCM) 10K type strain sequencing project: providing services to taxonomists for standard genome sequencing and annotation.</title>
        <authorList>
            <consortium name="The Broad Institute Genomics Platform"/>
            <consortium name="The Broad Institute Genome Sequencing Center for Infectious Disease"/>
            <person name="Wu L."/>
            <person name="Ma J."/>
        </authorList>
    </citation>
    <scope>NUCLEOTIDE SEQUENCE [LARGE SCALE GENOMIC DNA]</scope>
    <source>
        <strain evidence="3">JCM 16548</strain>
    </source>
</reference>
<dbReference type="Proteomes" id="UP001500051">
    <property type="component" value="Unassembled WGS sequence"/>
</dbReference>
<evidence type="ECO:0000313" key="3">
    <source>
        <dbReference type="Proteomes" id="UP001500051"/>
    </source>
</evidence>
<feature type="compositionally biased region" description="Low complexity" evidence="1">
    <location>
        <begin position="7"/>
        <end position="27"/>
    </location>
</feature>
<sequence>MLRVTLGPATAWAASSDAGAGDSVGPGTVMESPLPCAPVVSSGLGEAASDEGSADSGSDWWGDGEAAGESGGSDAGGVDDAGPDGSVGDAVGSVGVLRGLGDEVAACLGSGVGVASANAAAGSVMSPTVATADARPASRRLGGDEVDTEDS</sequence>
<evidence type="ECO:0000313" key="2">
    <source>
        <dbReference type="EMBL" id="GAA3710389.1"/>
    </source>
</evidence>
<proteinExistence type="predicted"/>
<protein>
    <submittedName>
        <fullName evidence="2">Uncharacterized protein</fullName>
    </submittedName>
</protein>
<gene>
    <name evidence="2" type="ORF">GCM10022204_31000</name>
</gene>
<comment type="caution">
    <text evidence="2">The sequence shown here is derived from an EMBL/GenBank/DDBJ whole genome shotgun (WGS) entry which is preliminary data.</text>
</comment>
<feature type="compositionally biased region" description="Low complexity" evidence="1">
    <location>
        <begin position="54"/>
        <end position="68"/>
    </location>
</feature>